<evidence type="ECO:0000256" key="1">
    <source>
        <dbReference type="SAM" id="MobiDB-lite"/>
    </source>
</evidence>
<reference evidence="3" key="1">
    <citation type="submission" date="2021-09" db="EMBL/GenBank/DDBJ databases">
        <authorList>
            <consortium name="Pathogen Informatics"/>
        </authorList>
    </citation>
    <scope>NUCLEOTIDE SEQUENCE</scope>
</reference>
<dbReference type="OrthoDB" id="5874412at2759"/>
<keyword evidence="4" id="KW-1185">Reference proteome</keyword>
<gene>
    <name evidence="3" type="ORF">CJOHNSTONI_LOCUS1921</name>
</gene>
<evidence type="ECO:0000313" key="3">
    <source>
        <dbReference type="EMBL" id="CAG9531527.1"/>
    </source>
</evidence>
<feature type="transmembrane region" description="Helical" evidence="2">
    <location>
        <begin position="31"/>
        <end position="53"/>
    </location>
</feature>
<organism evidence="3 4">
    <name type="scientific">Cercopithifilaria johnstoni</name>
    <dbReference type="NCBI Taxonomy" id="2874296"/>
    <lineage>
        <taxon>Eukaryota</taxon>
        <taxon>Metazoa</taxon>
        <taxon>Ecdysozoa</taxon>
        <taxon>Nematoda</taxon>
        <taxon>Chromadorea</taxon>
        <taxon>Rhabditida</taxon>
        <taxon>Spirurina</taxon>
        <taxon>Spiruromorpha</taxon>
        <taxon>Filarioidea</taxon>
        <taxon>Onchocercidae</taxon>
        <taxon>Cercopithifilaria</taxon>
    </lineage>
</organism>
<dbReference type="Proteomes" id="UP000746747">
    <property type="component" value="Unassembled WGS sequence"/>
</dbReference>
<keyword evidence="2" id="KW-1133">Transmembrane helix</keyword>
<feature type="region of interest" description="Disordered" evidence="1">
    <location>
        <begin position="242"/>
        <end position="268"/>
    </location>
</feature>
<evidence type="ECO:0000313" key="4">
    <source>
        <dbReference type="Proteomes" id="UP000746747"/>
    </source>
</evidence>
<keyword evidence="2" id="KW-0472">Membrane</keyword>
<comment type="caution">
    <text evidence="3">The sequence shown here is derived from an EMBL/GenBank/DDBJ whole genome shotgun (WGS) entry which is preliminary data.</text>
</comment>
<protein>
    <submittedName>
        <fullName evidence="3">Uncharacterized protein</fullName>
    </submittedName>
</protein>
<dbReference type="AlphaFoldDB" id="A0A8J2LX32"/>
<sequence length="309" mass="35155">MPRMPRSGKEVRKQLVIIEELIQNPTNRCLAVIYVNIAIFVIGYIILFTYNIYCYFRYRRAWAAEANGHAIFKLNHPIADSNSPQNLQYTVRKAAIAAAKRDFVKLSVSLTETILEEEEMIKGEAAEERMKLVPYKICFHISNRTEFHSTDLIISLTSEANNTVNTVKFGSIRYMERVNPEISAKRELLMIDDATSLEKISKLEERISSEISAKRELSVINGATSLEKISELEESFSVPDLFDESDETSTSSLMRTKERNSPSRFLSSNKEAENFLRSDEHYDCNNSQFGNSSKLHSAGCRGGMLQPEI</sequence>
<name>A0A8J2LX32_9BILA</name>
<keyword evidence="2" id="KW-0812">Transmembrane</keyword>
<dbReference type="EMBL" id="CAKAEH010000644">
    <property type="protein sequence ID" value="CAG9531527.1"/>
    <property type="molecule type" value="Genomic_DNA"/>
</dbReference>
<accession>A0A8J2LX32</accession>
<proteinExistence type="predicted"/>
<evidence type="ECO:0000256" key="2">
    <source>
        <dbReference type="SAM" id="Phobius"/>
    </source>
</evidence>